<gene>
    <name evidence="1" type="ORF">K488DRAFT_15551</name>
</gene>
<keyword evidence="2" id="KW-1185">Reference proteome</keyword>
<reference evidence="1" key="1">
    <citation type="submission" date="2021-02" db="EMBL/GenBank/DDBJ databases">
        <authorList>
            <consortium name="DOE Joint Genome Institute"/>
            <person name="Ahrendt S."/>
            <person name="Looney B.P."/>
            <person name="Miyauchi S."/>
            <person name="Morin E."/>
            <person name="Drula E."/>
            <person name="Courty P.E."/>
            <person name="Chicoki N."/>
            <person name="Fauchery L."/>
            <person name="Kohler A."/>
            <person name="Kuo A."/>
            <person name="Labutti K."/>
            <person name="Pangilinan J."/>
            <person name="Lipzen A."/>
            <person name="Riley R."/>
            <person name="Andreopoulos W."/>
            <person name="He G."/>
            <person name="Johnson J."/>
            <person name="Barry K.W."/>
            <person name="Grigoriev I.V."/>
            <person name="Nagy L."/>
            <person name="Hibbett D."/>
            <person name="Henrissat B."/>
            <person name="Matheny P.B."/>
            <person name="Labbe J."/>
            <person name="Martin F."/>
        </authorList>
    </citation>
    <scope>NUCLEOTIDE SEQUENCE</scope>
    <source>
        <strain evidence="1">EC-137</strain>
    </source>
</reference>
<proteinExistence type="predicted"/>
<name>A0ACB8Q659_9AGAM</name>
<reference evidence="1" key="2">
    <citation type="journal article" date="2022" name="New Phytol.">
        <title>Evolutionary transition to the ectomycorrhizal habit in the genomes of a hyperdiverse lineage of mushroom-forming fungi.</title>
        <authorList>
            <person name="Looney B."/>
            <person name="Miyauchi S."/>
            <person name="Morin E."/>
            <person name="Drula E."/>
            <person name="Courty P.E."/>
            <person name="Kohler A."/>
            <person name="Kuo A."/>
            <person name="LaButti K."/>
            <person name="Pangilinan J."/>
            <person name="Lipzen A."/>
            <person name="Riley R."/>
            <person name="Andreopoulos W."/>
            <person name="He G."/>
            <person name="Johnson J."/>
            <person name="Nolan M."/>
            <person name="Tritt A."/>
            <person name="Barry K.W."/>
            <person name="Grigoriev I.V."/>
            <person name="Nagy L.G."/>
            <person name="Hibbett D."/>
            <person name="Henrissat B."/>
            <person name="Matheny P.B."/>
            <person name="Labbe J."/>
            <person name="Martin F.M."/>
        </authorList>
    </citation>
    <scope>NUCLEOTIDE SEQUENCE</scope>
    <source>
        <strain evidence="1">EC-137</strain>
    </source>
</reference>
<comment type="caution">
    <text evidence="1">The sequence shown here is derived from an EMBL/GenBank/DDBJ whole genome shotgun (WGS) entry which is preliminary data.</text>
</comment>
<accession>A0ACB8Q659</accession>
<feature type="non-terminal residue" evidence="1">
    <location>
        <position position="54"/>
    </location>
</feature>
<feature type="non-terminal residue" evidence="1">
    <location>
        <position position="1"/>
    </location>
</feature>
<sequence length="54" mass="5993">RKPLQKCDGIRPICGTCRNSNRGGDCEYADSSTRSSTHALEEKVSGLRARIREL</sequence>
<dbReference type="EMBL" id="MU273951">
    <property type="protein sequence ID" value="KAI0027251.1"/>
    <property type="molecule type" value="Genomic_DNA"/>
</dbReference>
<organism evidence="1 2">
    <name type="scientific">Vararia minispora EC-137</name>
    <dbReference type="NCBI Taxonomy" id="1314806"/>
    <lineage>
        <taxon>Eukaryota</taxon>
        <taxon>Fungi</taxon>
        <taxon>Dikarya</taxon>
        <taxon>Basidiomycota</taxon>
        <taxon>Agaricomycotina</taxon>
        <taxon>Agaricomycetes</taxon>
        <taxon>Russulales</taxon>
        <taxon>Lachnocladiaceae</taxon>
        <taxon>Vararia</taxon>
    </lineage>
</organism>
<evidence type="ECO:0000313" key="2">
    <source>
        <dbReference type="Proteomes" id="UP000814128"/>
    </source>
</evidence>
<dbReference type="Proteomes" id="UP000814128">
    <property type="component" value="Unassembled WGS sequence"/>
</dbReference>
<protein>
    <submittedName>
        <fullName evidence="1">Uncharacterized protein</fullName>
    </submittedName>
</protein>
<evidence type="ECO:0000313" key="1">
    <source>
        <dbReference type="EMBL" id="KAI0027251.1"/>
    </source>
</evidence>